<feature type="chain" id="PRO_5039552831" description="DUF732 domain-containing protein" evidence="1">
    <location>
        <begin position="21"/>
        <end position="234"/>
    </location>
</feature>
<evidence type="ECO:0000313" key="3">
    <source>
        <dbReference type="Proteomes" id="UP000186218"/>
    </source>
</evidence>
<reference evidence="2 3" key="1">
    <citation type="submission" date="2017-01" db="EMBL/GenBank/DDBJ databases">
        <authorList>
            <person name="Mah S.A."/>
            <person name="Swanson W.J."/>
            <person name="Moy G.W."/>
            <person name="Vacquier V.D."/>
        </authorList>
    </citation>
    <scope>NUCLEOTIDE SEQUENCE [LARGE SCALE GENOMIC DNA]</scope>
    <source>
        <strain evidence="2 3">CPCC 203464</strain>
    </source>
</reference>
<dbReference type="OrthoDB" id="9819274at2"/>
<dbReference type="STRING" id="1344003.SAMN05445060_2755"/>
<protein>
    <recommendedName>
        <fullName evidence="4">DUF732 domain-containing protein</fullName>
    </recommendedName>
</protein>
<evidence type="ECO:0008006" key="4">
    <source>
        <dbReference type="Google" id="ProtNLM"/>
    </source>
</evidence>
<evidence type="ECO:0000256" key="1">
    <source>
        <dbReference type="SAM" id="SignalP"/>
    </source>
</evidence>
<sequence length="234" mass="24952">MRSYRVMVALLAGLFSLLLAGCDATKSATGTVAQAVGGAPASPDAVGCQPYRGPNPSVDGWTQIFSDITEAVKATDRNYGYPIPPDGELPTEIAPDFMNSQIAPELPHIPAGAIQRHSEYTCRSLPHDQAALDNGYRLVGDLNGVTTDLRSKLKDEPQYKSVDWDALERSLLQIDAKYSVRTTFGFITTCHAVRSMGNGQTVAHVMSSGGTPASGDSLKYYVESAKILCPDVAG</sequence>
<organism evidence="2 3">
    <name type="scientific">Williamsia sterculiae</name>
    <dbReference type="NCBI Taxonomy" id="1344003"/>
    <lineage>
        <taxon>Bacteria</taxon>
        <taxon>Bacillati</taxon>
        <taxon>Actinomycetota</taxon>
        <taxon>Actinomycetes</taxon>
        <taxon>Mycobacteriales</taxon>
        <taxon>Nocardiaceae</taxon>
        <taxon>Williamsia</taxon>
    </lineage>
</organism>
<keyword evidence="1" id="KW-0732">Signal</keyword>
<dbReference type="PROSITE" id="PS51257">
    <property type="entry name" value="PROKAR_LIPOPROTEIN"/>
    <property type="match status" value="1"/>
</dbReference>
<dbReference type="EMBL" id="FTNT01000008">
    <property type="protein sequence ID" value="SIS11666.1"/>
    <property type="molecule type" value="Genomic_DNA"/>
</dbReference>
<dbReference type="AlphaFoldDB" id="A0A1N7GGM2"/>
<dbReference type="Proteomes" id="UP000186218">
    <property type="component" value="Unassembled WGS sequence"/>
</dbReference>
<keyword evidence="3" id="KW-1185">Reference proteome</keyword>
<evidence type="ECO:0000313" key="2">
    <source>
        <dbReference type="EMBL" id="SIS11666.1"/>
    </source>
</evidence>
<proteinExistence type="predicted"/>
<accession>A0A1N7GGM2</accession>
<name>A0A1N7GGM2_9NOCA</name>
<dbReference type="RefSeq" id="WP_143690370.1">
    <property type="nucleotide sequence ID" value="NZ_FTNT01000008.1"/>
</dbReference>
<feature type="signal peptide" evidence="1">
    <location>
        <begin position="1"/>
        <end position="20"/>
    </location>
</feature>
<gene>
    <name evidence="2" type="ORF">SAMN05445060_2755</name>
</gene>